<sequence length="49" mass="5134">MYTIYEGTTDLDVVSLFSALGLVLSLAVTSMLPADAIGWATVYAEVAGH</sequence>
<feature type="transmembrane region" description="Helical" evidence="1">
    <location>
        <begin position="13"/>
        <end position="32"/>
    </location>
</feature>
<accession>A0A973W6H0</accession>
<dbReference type="EMBL" id="CP147711">
    <property type="protein sequence ID" value="WXC78432.1"/>
    <property type="molecule type" value="Genomic_DNA"/>
</dbReference>
<gene>
    <name evidence="2" type="ORF">HAP48_037500</name>
    <name evidence="3" type="ORF">WDK88_34365</name>
</gene>
<dbReference type="RefSeq" id="WP_166214391.1">
    <property type="nucleotide sequence ID" value="NZ_CP088285.1"/>
</dbReference>
<dbReference type="EMBL" id="JAAOLE020000001">
    <property type="protein sequence ID" value="NVI48457.1"/>
    <property type="molecule type" value="Genomic_DNA"/>
</dbReference>
<evidence type="ECO:0000313" key="4">
    <source>
        <dbReference type="Proteomes" id="UP001432046"/>
    </source>
</evidence>
<reference evidence="3" key="2">
    <citation type="journal article" date="2021" name="Int. J. Syst. Evol. Microbiol.">
        <title>Bradyrhizobium septentrionale sp. nov. (sv. septentrionale) and Bradyrhizobium quebecense sp. nov. (sv. septentrionale) associated with legumes native to Canada possess rearranged symbiosis genes and numerous insertion sequences.</title>
        <authorList>
            <person name="Bromfield E.S.P."/>
            <person name="Cloutier S."/>
        </authorList>
    </citation>
    <scope>NUCLEOTIDE SEQUENCE</scope>
    <source>
        <strain evidence="3">5S5</strain>
    </source>
</reference>
<reference evidence="3" key="3">
    <citation type="submission" date="2024-03" db="EMBL/GenBank/DDBJ databases">
        <authorList>
            <person name="Bromfield E.S.P."/>
            <person name="Cloutier S."/>
        </authorList>
    </citation>
    <scope>NUCLEOTIDE SEQUENCE</scope>
    <source>
        <strain evidence="3">5S5</strain>
    </source>
</reference>
<evidence type="ECO:0000313" key="2">
    <source>
        <dbReference type="EMBL" id="NVI48457.1"/>
    </source>
</evidence>
<dbReference type="AlphaFoldDB" id="A0A973W6H0"/>
<dbReference type="Proteomes" id="UP001432046">
    <property type="component" value="Chromosome"/>
</dbReference>
<reference evidence="2" key="1">
    <citation type="submission" date="2020-06" db="EMBL/GenBank/DDBJ databases">
        <title>Whole Genome Sequence of Bradyrhizobium sp. Strain 1S1.</title>
        <authorList>
            <person name="Bromfield E.S.P."/>
            <person name="Cloutier S."/>
        </authorList>
    </citation>
    <scope>NUCLEOTIDE SEQUENCE [LARGE SCALE GENOMIC DNA]</scope>
    <source>
        <strain evidence="2">1S1</strain>
    </source>
</reference>
<proteinExistence type="predicted"/>
<organism evidence="2">
    <name type="scientific">Bradyrhizobium septentrionale</name>
    <dbReference type="NCBI Taxonomy" id="1404411"/>
    <lineage>
        <taxon>Bacteria</taxon>
        <taxon>Pseudomonadati</taxon>
        <taxon>Pseudomonadota</taxon>
        <taxon>Alphaproteobacteria</taxon>
        <taxon>Hyphomicrobiales</taxon>
        <taxon>Nitrobacteraceae</taxon>
        <taxon>Bradyrhizobium</taxon>
    </lineage>
</organism>
<name>A0A973W6H0_9BRAD</name>
<keyword evidence="1" id="KW-0812">Transmembrane</keyword>
<evidence type="ECO:0000313" key="3">
    <source>
        <dbReference type="EMBL" id="WXC78432.1"/>
    </source>
</evidence>
<keyword evidence="1" id="KW-1133">Transmembrane helix</keyword>
<keyword evidence="4" id="KW-1185">Reference proteome</keyword>
<evidence type="ECO:0000256" key="1">
    <source>
        <dbReference type="SAM" id="Phobius"/>
    </source>
</evidence>
<protein>
    <submittedName>
        <fullName evidence="2">Uncharacterized protein</fullName>
    </submittedName>
</protein>
<keyword evidence="1" id="KW-0472">Membrane</keyword>